<accession>A0AAV9JWS6</accession>
<feature type="compositionally biased region" description="Polar residues" evidence="1">
    <location>
        <begin position="574"/>
        <end position="586"/>
    </location>
</feature>
<name>A0AAV9JWS6_9PEZI</name>
<dbReference type="InterPro" id="IPR037508">
    <property type="entry name" value="Msb1/Mug8"/>
</dbReference>
<evidence type="ECO:0000259" key="2">
    <source>
        <dbReference type="Pfam" id="PF08101"/>
    </source>
</evidence>
<feature type="region of interest" description="Disordered" evidence="1">
    <location>
        <begin position="603"/>
        <end position="627"/>
    </location>
</feature>
<evidence type="ECO:0000256" key="1">
    <source>
        <dbReference type="SAM" id="MobiDB-lite"/>
    </source>
</evidence>
<feature type="compositionally biased region" description="Polar residues" evidence="1">
    <location>
        <begin position="957"/>
        <end position="973"/>
    </location>
</feature>
<dbReference type="PANTHER" id="PTHR28093:SF1">
    <property type="entry name" value="MORPHOGENESIS-RELATED PROTEIN MSB1"/>
    <property type="match status" value="1"/>
</dbReference>
<feature type="compositionally biased region" description="Low complexity" evidence="1">
    <location>
        <begin position="829"/>
        <end position="849"/>
    </location>
</feature>
<feature type="compositionally biased region" description="Polar residues" evidence="1">
    <location>
        <begin position="854"/>
        <end position="866"/>
    </location>
</feature>
<dbReference type="Pfam" id="PF08101">
    <property type="entry name" value="Msb1-Mug8_dom"/>
    <property type="match status" value="1"/>
</dbReference>
<evidence type="ECO:0000313" key="3">
    <source>
        <dbReference type="EMBL" id="KAK4550202.1"/>
    </source>
</evidence>
<dbReference type="InterPro" id="IPR012965">
    <property type="entry name" value="Msb1/Mug8_dom"/>
</dbReference>
<sequence>MPLFSRLKNKGANSASKAKSKAQSDLTNGKPVAPLKSGWESSWSSKTVVLEEVEELIHACTAEMKSRAEALDTPFLLLPFRPDSDAGGARSFVRNFYKSNAEGSNQYRGANLRQELRLTEPIVLCSIIKWCWSRIPNGVVTWPVYEGFQIGEMESNMARNAFHTFIPIGAGSEARKNIVFDFFDLLCAVAAHGKMNGLGGRKLSRLAGWWAFEHSDDGNGFVGGYKSWTSAADASSHLFFAYLRSLSPEADPSMSVIERIPRSLQALLASTEYPPETPTLMQRSTPRVVMLVDSVSPTPFALLRRAKHFEYRDNDRVLREYQEFEDPVDALTDECKRVLYAISSINSSAAPMSRDGEMAKTGQESWSAFQNLGFSDLDERALAQKAPNGMNGSARPHGQGLRAQPRSRNADYGRPTTPSWADFLSSGFYEDDVSKTPTTLSLPSQQRLPPLGSRAQIPSHMNGADDKLAPGELAAITNVDLDDAFWWVWMTSLAGEEPAEHKGVFGRCALIETTIQNGRWLIMEEQLKGASPDPAEGAYIAPKKNSIFSFTKRGKNKRTKSDKVIPETPEPIERTNSATPSKSSLAPDQHSRIKAAAAVLARKQNDLDGGPNSRRGRHDDAASVKTSSMATVGMMSEATPAMQWAKAYDKNAIRKQYLGDSFAGTGASSVNLASNRASSIFPAAPALTPQTNVFPADSPLNRELPAPPKEDQALAAAERSTSIQPAPRTEEPKAASAMRSKVPAFHVMPADAEQRQEEAEQVPLPEALHAEHPITALDKELAVESPTSPKGKVERKPVPRIDNVQDHPAFRQRSIDEPTSAPGPMSGISAALQPPQSPQSPAAIAAQKAMGARASSSSPESLQKQTVAKLKKQGGGGGLKKMFGRKKDNPNRNSVEVPRPASNKGLSPPSESSLGRRLSLMRKKPSSRGTPNASQIAVAQPSPEMMEEPTMPDSHAQFEQSVADVSQLDSPTDANPEEEFSRFDQGPMQEMPIAAAQVSEDEDLSAPAPQRQYNTQLASRIAPERQETNHDTCTTPAERGDPIDDAVSETTMEERPLSMEPAADRWAQIRENAAKRAARASEEQSMQSRPSHAQSTRETDDGETSGEETIESRVARIKARVAELTGGNIESSGAATARR</sequence>
<feature type="region of interest" description="Disordered" evidence="1">
    <location>
        <begin position="695"/>
        <end position="739"/>
    </location>
</feature>
<proteinExistence type="predicted"/>
<dbReference type="EMBL" id="JAVFHQ010000002">
    <property type="protein sequence ID" value="KAK4550202.1"/>
    <property type="molecule type" value="Genomic_DNA"/>
</dbReference>
<dbReference type="AlphaFoldDB" id="A0AAV9JWS6"/>
<organism evidence="3 4">
    <name type="scientific">Oleoguttula mirabilis</name>
    <dbReference type="NCBI Taxonomy" id="1507867"/>
    <lineage>
        <taxon>Eukaryota</taxon>
        <taxon>Fungi</taxon>
        <taxon>Dikarya</taxon>
        <taxon>Ascomycota</taxon>
        <taxon>Pezizomycotina</taxon>
        <taxon>Dothideomycetes</taxon>
        <taxon>Dothideomycetidae</taxon>
        <taxon>Mycosphaerellales</taxon>
        <taxon>Teratosphaeriaceae</taxon>
        <taxon>Oleoguttula</taxon>
    </lineage>
</organism>
<feature type="compositionally biased region" description="Acidic residues" evidence="1">
    <location>
        <begin position="1100"/>
        <end position="1109"/>
    </location>
</feature>
<reference evidence="3 4" key="1">
    <citation type="submission" date="2021-11" db="EMBL/GenBank/DDBJ databases">
        <title>Black yeast isolated from Biological Soil Crust.</title>
        <authorList>
            <person name="Kurbessoian T."/>
        </authorList>
    </citation>
    <scope>NUCLEOTIDE SEQUENCE [LARGE SCALE GENOMIC DNA]</scope>
    <source>
        <strain evidence="3 4">CCFEE 5522</strain>
    </source>
</reference>
<feature type="compositionally biased region" description="Low complexity" evidence="1">
    <location>
        <begin position="10"/>
        <end position="24"/>
    </location>
</feature>
<feature type="region of interest" description="Disordered" evidence="1">
    <location>
        <begin position="1"/>
        <end position="38"/>
    </location>
</feature>
<feature type="region of interest" description="Disordered" evidence="1">
    <location>
        <begin position="551"/>
        <end position="591"/>
    </location>
</feature>
<dbReference type="Proteomes" id="UP001324427">
    <property type="component" value="Unassembled WGS sequence"/>
</dbReference>
<keyword evidence="4" id="KW-1185">Reference proteome</keyword>
<feature type="compositionally biased region" description="Basic and acidic residues" evidence="1">
    <location>
        <begin position="791"/>
        <end position="816"/>
    </location>
</feature>
<feature type="region of interest" description="Disordered" evidence="1">
    <location>
        <begin position="388"/>
        <end position="414"/>
    </location>
</feature>
<dbReference type="PANTHER" id="PTHR28093">
    <property type="entry name" value="MORPHOGENESIS-RELATED PROTEIN MSB1"/>
    <property type="match status" value="1"/>
</dbReference>
<feature type="compositionally biased region" description="Polar residues" evidence="1">
    <location>
        <begin position="927"/>
        <end position="937"/>
    </location>
</feature>
<gene>
    <name evidence="3" type="ORF">LTR36_003169</name>
</gene>
<feature type="domain" description="Meiotically up-regulated protein Msb1/Mug8" evidence="2">
    <location>
        <begin position="50"/>
        <end position="526"/>
    </location>
</feature>
<evidence type="ECO:0000313" key="4">
    <source>
        <dbReference type="Proteomes" id="UP001324427"/>
    </source>
</evidence>
<protein>
    <recommendedName>
        <fullName evidence="2">Meiotically up-regulated protein Msb1/Mug8 domain-containing protein</fullName>
    </recommendedName>
</protein>
<feature type="region of interest" description="Disordered" evidence="1">
    <location>
        <begin position="779"/>
        <end position="1114"/>
    </location>
</feature>
<feature type="compositionally biased region" description="Polar residues" evidence="1">
    <location>
        <begin position="1083"/>
        <end position="1094"/>
    </location>
</feature>
<comment type="caution">
    <text evidence="3">The sequence shown here is derived from an EMBL/GenBank/DDBJ whole genome shotgun (WGS) entry which is preliminary data.</text>
</comment>